<dbReference type="SUPFAM" id="SSF56349">
    <property type="entry name" value="DNA breaking-rejoining enzymes"/>
    <property type="match status" value="1"/>
</dbReference>
<accession>A0A9D2KJZ8</accession>
<organism evidence="3 4">
    <name type="scientific">Candidatus Mailhella merdigallinarum</name>
    <dbReference type="NCBI Taxonomy" id="2838658"/>
    <lineage>
        <taxon>Bacteria</taxon>
        <taxon>Pseudomonadati</taxon>
        <taxon>Thermodesulfobacteriota</taxon>
        <taxon>Desulfovibrionia</taxon>
        <taxon>Desulfovibrionales</taxon>
        <taxon>Desulfovibrionaceae</taxon>
        <taxon>Mailhella</taxon>
    </lineage>
</organism>
<protein>
    <recommendedName>
        <fullName evidence="5">Integrase</fullName>
    </recommendedName>
</protein>
<dbReference type="InterPro" id="IPR011010">
    <property type="entry name" value="DNA_brk_join_enz"/>
</dbReference>
<dbReference type="AlphaFoldDB" id="A0A9D2KJZ8"/>
<dbReference type="PANTHER" id="PTHR30629:SF2">
    <property type="entry name" value="PROPHAGE INTEGRASE INTS-RELATED"/>
    <property type="match status" value="1"/>
</dbReference>
<evidence type="ECO:0000256" key="1">
    <source>
        <dbReference type="ARBA" id="ARBA00008857"/>
    </source>
</evidence>
<comment type="similarity">
    <text evidence="1">Belongs to the 'phage' integrase family.</text>
</comment>
<dbReference type="Proteomes" id="UP000824225">
    <property type="component" value="Unassembled WGS sequence"/>
</dbReference>
<evidence type="ECO:0000256" key="2">
    <source>
        <dbReference type="ARBA" id="ARBA00022908"/>
    </source>
</evidence>
<name>A0A9D2KJZ8_9BACT</name>
<dbReference type="InterPro" id="IPR050808">
    <property type="entry name" value="Phage_Integrase"/>
</dbReference>
<dbReference type="PANTHER" id="PTHR30629">
    <property type="entry name" value="PROPHAGE INTEGRASE"/>
    <property type="match status" value="1"/>
</dbReference>
<reference evidence="3" key="1">
    <citation type="journal article" date="2021" name="PeerJ">
        <title>Extensive microbial diversity within the chicken gut microbiome revealed by metagenomics and culture.</title>
        <authorList>
            <person name="Gilroy R."/>
            <person name="Ravi A."/>
            <person name="Getino M."/>
            <person name="Pursley I."/>
            <person name="Horton D.L."/>
            <person name="Alikhan N.F."/>
            <person name="Baker D."/>
            <person name="Gharbi K."/>
            <person name="Hall N."/>
            <person name="Watson M."/>
            <person name="Adriaenssens E.M."/>
            <person name="Foster-Nyarko E."/>
            <person name="Jarju S."/>
            <person name="Secka A."/>
            <person name="Antonio M."/>
            <person name="Oren A."/>
            <person name="Chaudhuri R.R."/>
            <person name="La Ragione R."/>
            <person name="Hildebrand F."/>
            <person name="Pallen M.J."/>
        </authorList>
    </citation>
    <scope>NUCLEOTIDE SEQUENCE</scope>
    <source>
        <strain evidence="3">CHK186-16707</strain>
    </source>
</reference>
<reference evidence="3" key="2">
    <citation type="submission" date="2021-04" db="EMBL/GenBank/DDBJ databases">
        <authorList>
            <person name="Gilroy R."/>
        </authorList>
    </citation>
    <scope>NUCLEOTIDE SEQUENCE</scope>
    <source>
        <strain evidence="3">CHK186-16707</strain>
    </source>
</reference>
<proteinExistence type="inferred from homology"/>
<sequence length="95" mass="10976">MSISALLGAIRRLDFENDEMCPHGFKPIASTMLNELGDNGGWIERQLAHVPRNIILGIYSRAAYLPERRKMRRAWADHLDELRRKTKEQQSVDCP</sequence>
<dbReference type="EMBL" id="DXAN01000001">
    <property type="protein sequence ID" value="HJA07590.1"/>
    <property type="molecule type" value="Genomic_DNA"/>
</dbReference>
<evidence type="ECO:0000313" key="4">
    <source>
        <dbReference type="Proteomes" id="UP000824225"/>
    </source>
</evidence>
<gene>
    <name evidence="3" type="ORF">H9962_00145</name>
</gene>
<keyword evidence="2" id="KW-0229">DNA integration</keyword>
<evidence type="ECO:0000313" key="3">
    <source>
        <dbReference type="EMBL" id="HJA07590.1"/>
    </source>
</evidence>
<comment type="caution">
    <text evidence="3">The sequence shown here is derived from an EMBL/GenBank/DDBJ whole genome shotgun (WGS) entry which is preliminary data.</text>
</comment>
<dbReference type="GO" id="GO:0015074">
    <property type="term" value="P:DNA integration"/>
    <property type="evidence" value="ECO:0007669"/>
    <property type="project" value="UniProtKB-KW"/>
</dbReference>
<evidence type="ECO:0008006" key="5">
    <source>
        <dbReference type="Google" id="ProtNLM"/>
    </source>
</evidence>
<dbReference type="GO" id="GO:0003677">
    <property type="term" value="F:DNA binding"/>
    <property type="evidence" value="ECO:0007669"/>
    <property type="project" value="InterPro"/>
</dbReference>